<keyword evidence="3" id="KW-1185">Reference proteome</keyword>
<keyword evidence="1" id="KW-1133">Transmembrane helix</keyword>
<comment type="caution">
    <text evidence="2">The sequence shown here is derived from an EMBL/GenBank/DDBJ whole genome shotgun (WGS) entry which is preliminary data.</text>
</comment>
<reference evidence="2 3" key="1">
    <citation type="submission" date="2021-06" db="EMBL/GenBank/DDBJ databases">
        <authorList>
            <person name="Kallberg Y."/>
            <person name="Tangrot J."/>
            <person name="Rosling A."/>
        </authorList>
    </citation>
    <scope>NUCLEOTIDE SEQUENCE [LARGE SCALE GENOMIC DNA]</scope>
    <source>
        <strain evidence="2 3">120-4 pot B 10/14</strain>
    </source>
</reference>
<keyword evidence="1" id="KW-0472">Membrane</keyword>
<feature type="non-terminal residue" evidence="2">
    <location>
        <position position="56"/>
    </location>
</feature>
<evidence type="ECO:0000313" key="3">
    <source>
        <dbReference type="Proteomes" id="UP000789901"/>
    </source>
</evidence>
<dbReference type="EMBL" id="CAJVQB010167827">
    <property type="protein sequence ID" value="CAG8857158.1"/>
    <property type="molecule type" value="Genomic_DNA"/>
</dbReference>
<organism evidence="2 3">
    <name type="scientific">Gigaspora margarita</name>
    <dbReference type="NCBI Taxonomy" id="4874"/>
    <lineage>
        <taxon>Eukaryota</taxon>
        <taxon>Fungi</taxon>
        <taxon>Fungi incertae sedis</taxon>
        <taxon>Mucoromycota</taxon>
        <taxon>Glomeromycotina</taxon>
        <taxon>Glomeromycetes</taxon>
        <taxon>Diversisporales</taxon>
        <taxon>Gigasporaceae</taxon>
        <taxon>Gigaspora</taxon>
    </lineage>
</organism>
<name>A0ABN7XS24_GIGMA</name>
<evidence type="ECO:0000313" key="2">
    <source>
        <dbReference type="EMBL" id="CAG8857158.1"/>
    </source>
</evidence>
<feature type="non-terminal residue" evidence="2">
    <location>
        <position position="1"/>
    </location>
</feature>
<keyword evidence="1" id="KW-0812">Transmembrane</keyword>
<gene>
    <name evidence="2" type="ORF">GMARGA_LOCUS45979</name>
</gene>
<sequence length="56" mass="5737">CSLARSWIRLCWGDVIEVLGSIIIIVLEGVIIIALGDVTIIGPGGDVIGYGGSGII</sequence>
<proteinExistence type="predicted"/>
<protein>
    <submittedName>
        <fullName evidence="2">38734_t:CDS:1</fullName>
    </submittedName>
</protein>
<accession>A0ABN7XS24</accession>
<feature type="transmembrane region" description="Helical" evidence="1">
    <location>
        <begin position="12"/>
        <end position="35"/>
    </location>
</feature>
<dbReference type="Proteomes" id="UP000789901">
    <property type="component" value="Unassembled WGS sequence"/>
</dbReference>
<evidence type="ECO:0000256" key="1">
    <source>
        <dbReference type="SAM" id="Phobius"/>
    </source>
</evidence>